<accession>A0A1S8D4U2</accession>
<dbReference type="OrthoDB" id="7259884at2"/>
<dbReference type="InterPro" id="IPR042100">
    <property type="entry name" value="Bug_dom1"/>
</dbReference>
<dbReference type="CDD" id="cd13578">
    <property type="entry name" value="PBP2_Bug27"/>
    <property type="match status" value="1"/>
</dbReference>
<keyword evidence="4" id="KW-1185">Reference proteome</keyword>
<dbReference type="AlphaFoldDB" id="A0A1S8D4U2"/>
<evidence type="ECO:0000313" key="4">
    <source>
        <dbReference type="Proteomes" id="UP000054844"/>
    </source>
</evidence>
<dbReference type="EMBL" id="LLWF02000026">
    <property type="protein sequence ID" value="ONH83352.1"/>
    <property type="molecule type" value="Genomic_DNA"/>
</dbReference>
<dbReference type="Gene3D" id="3.40.190.150">
    <property type="entry name" value="Bordetella uptake gene, domain 1"/>
    <property type="match status" value="1"/>
</dbReference>
<dbReference type="Proteomes" id="UP000054844">
    <property type="component" value="Unassembled WGS sequence"/>
</dbReference>
<comment type="similarity">
    <text evidence="1">Belongs to the UPF0065 (bug) family.</text>
</comment>
<dbReference type="PANTHER" id="PTHR42928">
    <property type="entry name" value="TRICARBOXYLATE-BINDING PROTEIN"/>
    <property type="match status" value="1"/>
</dbReference>
<sequence length="333" mass="34683">MPHPTRRLLGAAALAALPALALPGRPALAQGKPATPWPDRTTRIVVPFPPAGTTDILARILADRLGPRLGVAVVVENRAGAAGVIGSEAVVRAEPDGTTLLMTTIGTGAINYALYGKTLTFKPQDLVAVSNMAKLPNVIMVPASSPIRTLAEFVAAAKKKPGMTFASSGNGTSLHLTGELLKLEAGIDLTHVPYRGSGPMITDAIAGRVDMAVDNLPSSLGHIKDGRLRALAVTSAGRSPALPDVPTTAEAGQPGVQALAWFGVQAPARMPRPLVDRLATEIRAVLAEPATIAKVREQGAEPVGDTPEEFEAFITSEIARWGEVVRRAKVTVD</sequence>
<keyword evidence="2" id="KW-0732">Signal</keyword>
<gene>
    <name evidence="3" type="ORF">APZ41_009925</name>
</gene>
<dbReference type="Gene3D" id="3.40.190.10">
    <property type="entry name" value="Periplasmic binding protein-like II"/>
    <property type="match status" value="1"/>
</dbReference>
<comment type="caution">
    <text evidence="3">The sequence shown here is derived from an EMBL/GenBank/DDBJ whole genome shotgun (WGS) entry which is preliminary data.</text>
</comment>
<dbReference type="InterPro" id="IPR005064">
    <property type="entry name" value="BUG"/>
</dbReference>
<organism evidence="3 4">
    <name type="scientific">Roseomonas mucosa</name>
    <dbReference type="NCBI Taxonomy" id="207340"/>
    <lineage>
        <taxon>Bacteria</taxon>
        <taxon>Pseudomonadati</taxon>
        <taxon>Pseudomonadota</taxon>
        <taxon>Alphaproteobacteria</taxon>
        <taxon>Acetobacterales</taxon>
        <taxon>Roseomonadaceae</taxon>
        <taxon>Roseomonas</taxon>
    </lineage>
</organism>
<dbReference type="PANTHER" id="PTHR42928:SF5">
    <property type="entry name" value="BLR1237 PROTEIN"/>
    <property type="match status" value="1"/>
</dbReference>
<dbReference type="RefSeq" id="WP_058389192.1">
    <property type="nucleotide sequence ID" value="NZ_CP025061.1"/>
</dbReference>
<evidence type="ECO:0000313" key="3">
    <source>
        <dbReference type="EMBL" id="ONH83352.1"/>
    </source>
</evidence>
<evidence type="ECO:0000256" key="1">
    <source>
        <dbReference type="ARBA" id="ARBA00006987"/>
    </source>
</evidence>
<dbReference type="SUPFAM" id="SSF53850">
    <property type="entry name" value="Periplasmic binding protein-like II"/>
    <property type="match status" value="1"/>
</dbReference>
<dbReference type="STRING" id="207340.APZ41_009925"/>
<evidence type="ECO:0000256" key="2">
    <source>
        <dbReference type="SAM" id="SignalP"/>
    </source>
</evidence>
<feature type="signal peptide" evidence="2">
    <location>
        <begin position="1"/>
        <end position="29"/>
    </location>
</feature>
<protein>
    <submittedName>
        <fullName evidence="3">ABC transporter substrate-binding protein</fullName>
    </submittedName>
</protein>
<proteinExistence type="inferred from homology"/>
<dbReference type="Pfam" id="PF03401">
    <property type="entry name" value="TctC"/>
    <property type="match status" value="1"/>
</dbReference>
<name>A0A1S8D4U2_9PROT</name>
<feature type="chain" id="PRO_5010577681" evidence="2">
    <location>
        <begin position="30"/>
        <end position="333"/>
    </location>
</feature>
<dbReference type="PIRSF" id="PIRSF017082">
    <property type="entry name" value="YflP"/>
    <property type="match status" value="1"/>
</dbReference>
<reference evidence="3" key="1">
    <citation type="submission" date="2016-12" db="EMBL/GenBank/DDBJ databases">
        <title>Draft genome sequence of Roseomonas mucosa strain AU37, isolated from a peripheral intravenous catheter.</title>
        <authorList>
            <person name="Choudhury M.A."/>
            <person name="Sidjabat H.E."/>
            <person name="Wailan A.M."/>
            <person name="Zhang L."/>
            <person name="Marsh N.M."/>
            <person name="Rickard C.M."/>
            <person name="Davies M."/>
            <person name="Mcmillan D.J."/>
        </authorList>
    </citation>
    <scope>NUCLEOTIDE SEQUENCE [LARGE SCALE GENOMIC DNA]</scope>
    <source>
        <strain evidence="3">AU37</strain>
    </source>
</reference>